<dbReference type="PANTHER" id="PTHR11705">
    <property type="entry name" value="PROTEASE FAMILY M14 CARBOXYPEPTIDASE A,B"/>
    <property type="match status" value="1"/>
</dbReference>
<evidence type="ECO:0000256" key="4">
    <source>
        <dbReference type="ARBA" id="ARBA00022801"/>
    </source>
</evidence>
<proteinExistence type="inferred from homology"/>
<dbReference type="SMART" id="SM00631">
    <property type="entry name" value="Zn_pept"/>
    <property type="match status" value="1"/>
</dbReference>
<feature type="domain" description="Peptidase M14" evidence="10">
    <location>
        <begin position="37"/>
        <end position="389"/>
    </location>
</feature>
<evidence type="ECO:0000256" key="2">
    <source>
        <dbReference type="ARBA" id="ARBA00005988"/>
    </source>
</evidence>
<dbReference type="GO" id="GO:0005615">
    <property type="term" value="C:extracellular space"/>
    <property type="evidence" value="ECO:0007669"/>
    <property type="project" value="TreeGrafter"/>
</dbReference>
<comment type="similarity">
    <text evidence="2 7">Belongs to the peptidase M14 family.</text>
</comment>
<evidence type="ECO:0000256" key="7">
    <source>
        <dbReference type="PROSITE-ProRule" id="PRU01379"/>
    </source>
</evidence>
<feature type="signal peptide" evidence="9">
    <location>
        <begin position="1"/>
        <end position="22"/>
    </location>
</feature>
<dbReference type="Proteomes" id="UP000479132">
    <property type="component" value="Unassembled WGS sequence"/>
</dbReference>
<evidence type="ECO:0000256" key="3">
    <source>
        <dbReference type="ARBA" id="ARBA00022670"/>
    </source>
</evidence>
<keyword evidence="3" id="KW-0645">Protease</keyword>
<comment type="caution">
    <text evidence="11">The sequence shown here is derived from an EMBL/GenBank/DDBJ whole genome shotgun (WGS) entry which is preliminary data.</text>
</comment>
<name>A0A6M1T7U2_9BACT</name>
<reference evidence="11 12" key="1">
    <citation type="submission" date="2020-02" db="EMBL/GenBank/DDBJ databases">
        <title>Aliifodinibius halophilus 2W32, complete genome.</title>
        <authorList>
            <person name="Li Y."/>
            <person name="Wu S."/>
        </authorList>
    </citation>
    <scope>NUCLEOTIDE SEQUENCE [LARGE SCALE GENOMIC DNA]</scope>
    <source>
        <strain evidence="11 12">2W32</strain>
    </source>
</reference>
<dbReference type="GO" id="GO:0008270">
    <property type="term" value="F:zinc ion binding"/>
    <property type="evidence" value="ECO:0007669"/>
    <property type="project" value="InterPro"/>
</dbReference>
<evidence type="ECO:0000313" key="12">
    <source>
        <dbReference type="Proteomes" id="UP000479132"/>
    </source>
</evidence>
<accession>A0A6M1T7U2</accession>
<keyword evidence="12" id="KW-1185">Reference proteome</keyword>
<sequence length="585" mass="66691">MKLLKTTITTVLLLLLAQAGFAQPSNIEIDVPLRFDHYYDYSQVVEAVKALHEAHPKMTDTEVIGESEEGRDIWSLTINNPNTGKPLTKPGVYVDGNIHGNEIQATEVNLYLMNYLLTNYGSNKKVTNMVDRNVFYFVPSINVDGRYHFFNDPNTPSSNRGLRIPKDDDRDGLFDEDFPEDLNGDGSINRMRKKDPFGKWKTDPKDPRIMVRTEPGEMGEWTILGQEGIDNDGDGRVNEDSEGYVDPNRNWGSSWAPPYVQRGAGNYPYSGNVTKAVTEFMMERPNIIMVFAFHNTGGMFLRGPGTKEEGPLNPQDVNVYDLLGKNAEKIVPDYRYLISWKDLYSTYGDFTEFTYNQVGAFSFVGELFMSEQETYKAHDEKESGDNESSAFSESTKQKRERLQFNDHVVQGSLYNEWKTYDHPKYGEVEIGGWAKMSSRLPHPFMLQNLVHRNASAVMYAAAQTPEVSMEIFDTEKVDNNLHKVRVRVVNHNAIPTMTYHSVKNKLFPKDRLKVSGNDIKVIAGGEITNLYRDQVRYKDHKPEIQFFRVPGNEAVEYEFLVEGDGRVNVEYKSRKAGKCSQQTSL</sequence>
<feature type="region of interest" description="Disordered" evidence="8">
    <location>
        <begin position="375"/>
        <end position="398"/>
    </location>
</feature>
<evidence type="ECO:0000256" key="9">
    <source>
        <dbReference type="SAM" id="SignalP"/>
    </source>
</evidence>
<feature type="active site" description="Proton donor/acceptor" evidence="7">
    <location>
        <position position="366"/>
    </location>
</feature>
<keyword evidence="5" id="KW-0862">Zinc</keyword>
<dbReference type="InterPro" id="IPR000834">
    <property type="entry name" value="Peptidase_M14"/>
</dbReference>
<evidence type="ECO:0000256" key="5">
    <source>
        <dbReference type="ARBA" id="ARBA00022833"/>
    </source>
</evidence>
<dbReference type="GO" id="GO:0006508">
    <property type="term" value="P:proteolysis"/>
    <property type="evidence" value="ECO:0007669"/>
    <property type="project" value="UniProtKB-KW"/>
</dbReference>
<evidence type="ECO:0000259" key="10">
    <source>
        <dbReference type="PROSITE" id="PS52035"/>
    </source>
</evidence>
<dbReference type="Pfam" id="PF00246">
    <property type="entry name" value="Peptidase_M14"/>
    <property type="match status" value="2"/>
</dbReference>
<dbReference type="Gene3D" id="3.40.630.10">
    <property type="entry name" value="Zn peptidases"/>
    <property type="match status" value="1"/>
</dbReference>
<feature type="chain" id="PRO_5027068089" description="Peptidase M14 domain-containing protein" evidence="9">
    <location>
        <begin position="23"/>
        <end position="585"/>
    </location>
</feature>
<keyword evidence="6" id="KW-0482">Metalloprotease</keyword>
<dbReference type="CDD" id="cd06905">
    <property type="entry name" value="M14-like"/>
    <property type="match status" value="1"/>
</dbReference>
<dbReference type="EMBL" id="JAALLS010000011">
    <property type="protein sequence ID" value="NGP88703.1"/>
    <property type="molecule type" value="Genomic_DNA"/>
</dbReference>
<dbReference type="PANTHER" id="PTHR11705:SF143">
    <property type="entry name" value="SLL0236 PROTEIN"/>
    <property type="match status" value="1"/>
</dbReference>
<evidence type="ECO:0000313" key="11">
    <source>
        <dbReference type="EMBL" id="NGP88703.1"/>
    </source>
</evidence>
<comment type="cofactor">
    <cofactor evidence="1">
        <name>Zn(2+)</name>
        <dbReference type="ChEBI" id="CHEBI:29105"/>
    </cofactor>
</comment>
<keyword evidence="9" id="KW-0732">Signal</keyword>
<organism evidence="11 12">
    <name type="scientific">Fodinibius halophilus</name>
    <dbReference type="NCBI Taxonomy" id="1736908"/>
    <lineage>
        <taxon>Bacteria</taxon>
        <taxon>Pseudomonadati</taxon>
        <taxon>Balneolota</taxon>
        <taxon>Balneolia</taxon>
        <taxon>Balneolales</taxon>
        <taxon>Balneolaceae</taxon>
        <taxon>Fodinibius</taxon>
    </lineage>
</organism>
<keyword evidence="4" id="KW-0378">Hydrolase</keyword>
<feature type="compositionally biased region" description="Basic and acidic residues" evidence="8">
    <location>
        <begin position="375"/>
        <end position="384"/>
    </location>
</feature>
<evidence type="ECO:0000256" key="1">
    <source>
        <dbReference type="ARBA" id="ARBA00001947"/>
    </source>
</evidence>
<evidence type="ECO:0000256" key="6">
    <source>
        <dbReference type="ARBA" id="ARBA00023049"/>
    </source>
</evidence>
<dbReference type="GO" id="GO:0004181">
    <property type="term" value="F:metallocarboxypeptidase activity"/>
    <property type="evidence" value="ECO:0007669"/>
    <property type="project" value="InterPro"/>
</dbReference>
<dbReference type="PROSITE" id="PS52035">
    <property type="entry name" value="PEPTIDASE_M14"/>
    <property type="match status" value="1"/>
</dbReference>
<dbReference type="SUPFAM" id="SSF53187">
    <property type="entry name" value="Zn-dependent exopeptidases"/>
    <property type="match status" value="1"/>
</dbReference>
<evidence type="ECO:0000256" key="8">
    <source>
        <dbReference type="SAM" id="MobiDB-lite"/>
    </source>
</evidence>
<dbReference type="AlphaFoldDB" id="A0A6M1T7U2"/>
<protein>
    <recommendedName>
        <fullName evidence="10">Peptidase M14 domain-containing protein</fullName>
    </recommendedName>
</protein>
<dbReference type="RefSeq" id="WP_165268694.1">
    <property type="nucleotide sequence ID" value="NZ_JAALLS010000011.1"/>
</dbReference>
<dbReference type="PRINTS" id="PR00765">
    <property type="entry name" value="CRBOXYPTASEA"/>
</dbReference>
<gene>
    <name evidence="11" type="ORF">G3569_10075</name>
</gene>